<accession>A0A0B2RZY1</accession>
<dbReference type="PANTHER" id="PTHR12374">
    <property type="entry name" value="TRANSCRIPTIONAL ADAPTOR 2 ADA2 -RELATED"/>
    <property type="match status" value="1"/>
</dbReference>
<dbReference type="EMBL" id="KN646712">
    <property type="protein sequence ID" value="KHN37963.1"/>
    <property type="molecule type" value="Genomic_DNA"/>
</dbReference>
<protein>
    <submittedName>
        <fullName evidence="2">Transcriptional adapter ADA2a</fullName>
    </submittedName>
</protein>
<name>A0A0B2RZY1_GLYSO</name>
<proteinExistence type="predicted"/>
<reference evidence="2" key="1">
    <citation type="submission" date="2014-07" db="EMBL/GenBank/DDBJ databases">
        <title>Identification of a novel salt tolerance gene in wild soybean by whole-genome sequencing.</title>
        <authorList>
            <person name="Lam H.-M."/>
            <person name="Qi X."/>
            <person name="Li M.-W."/>
            <person name="Liu X."/>
            <person name="Xie M."/>
            <person name="Ni M."/>
            <person name="Xu X."/>
        </authorList>
    </citation>
    <scope>NUCLEOTIDE SEQUENCE [LARGE SCALE GENOMIC DNA]</scope>
    <source>
        <tissue evidence="2">Root</tissue>
    </source>
</reference>
<dbReference type="GO" id="GO:0006357">
    <property type="term" value="P:regulation of transcription by RNA polymerase II"/>
    <property type="evidence" value="ECO:0007669"/>
    <property type="project" value="TreeGrafter"/>
</dbReference>
<feature type="domain" description="Transcriptional adapter 2-alpha/beta-like" evidence="1">
    <location>
        <begin position="126"/>
        <end position="175"/>
    </location>
</feature>
<evidence type="ECO:0000259" key="1">
    <source>
        <dbReference type="Pfam" id="PF22941"/>
    </source>
</evidence>
<dbReference type="Proteomes" id="UP000053555">
    <property type="component" value="Unassembled WGS sequence"/>
</dbReference>
<dbReference type="AlphaFoldDB" id="A0A0B2RZY1"/>
<gene>
    <name evidence="2" type="ORF">glysoja_042064</name>
</gene>
<dbReference type="GO" id="GO:0006338">
    <property type="term" value="P:chromatin remodeling"/>
    <property type="evidence" value="ECO:0007669"/>
    <property type="project" value="TreeGrafter"/>
</dbReference>
<dbReference type="Pfam" id="PF22941">
    <property type="entry name" value="TADA2A-like_3rd"/>
    <property type="match status" value="1"/>
</dbReference>
<dbReference type="GO" id="GO:0003682">
    <property type="term" value="F:chromatin binding"/>
    <property type="evidence" value="ECO:0007669"/>
    <property type="project" value="TreeGrafter"/>
</dbReference>
<dbReference type="InterPro" id="IPR055141">
    <property type="entry name" value="TADA2A_B-like_dom"/>
</dbReference>
<dbReference type="GO" id="GO:0005634">
    <property type="term" value="C:nucleus"/>
    <property type="evidence" value="ECO:0007669"/>
    <property type="project" value="TreeGrafter"/>
</dbReference>
<dbReference type="PANTHER" id="PTHR12374:SF20">
    <property type="entry name" value="TRANSCRIPTIONAL ADAPTER 2-ALPHA"/>
    <property type="match status" value="1"/>
</dbReference>
<dbReference type="GO" id="GO:0003713">
    <property type="term" value="F:transcription coactivator activity"/>
    <property type="evidence" value="ECO:0007669"/>
    <property type="project" value="TreeGrafter"/>
</dbReference>
<sequence>MHSVIVHVHTQDLSHVMGKSKEELFAMMTGHEAKKEFSLTTELTLKEEPPFADGINYEESKKEEINNQTMSRLTSACGKAYSSTVKKASSVIQNNGVKVEESHADRNIGQKKLKLSGEDRPSMTDLSGYSFKQEEFDVEYDNDAEQVLAVMEFKDTDTEAEYEMKLQVLHIYSKRYEHLIFLLKKESFSFFRKKLTI</sequence>
<evidence type="ECO:0000313" key="2">
    <source>
        <dbReference type="EMBL" id="KHN37963.1"/>
    </source>
</evidence>
<organism evidence="2">
    <name type="scientific">Glycine soja</name>
    <name type="common">Wild soybean</name>
    <dbReference type="NCBI Taxonomy" id="3848"/>
    <lineage>
        <taxon>Eukaryota</taxon>
        <taxon>Viridiplantae</taxon>
        <taxon>Streptophyta</taxon>
        <taxon>Embryophyta</taxon>
        <taxon>Tracheophyta</taxon>
        <taxon>Spermatophyta</taxon>
        <taxon>Magnoliopsida</taxon>
        <taxon>eudicotyledons</taxon>
        <taxon>Gunneridae</taxon>
        <taxon>Pentapetalae</taxon>
        <taxon>rosids</taxon>
        <taxon>fabids</taxon>
        <taxon>Fabales</taxon>
        <taxon>Fabaceae</taxon>
        <taxon>Papilionoideae</taxon>
        <taxon>50 kb inversion clade</taxon>
        <taxon>NPAAA clade</taxon>
        <taxon>indigoferoid/millettioid clade</taxon>
        <taxon>Phaseoleae</taxon>
        <taxon>Glycine</taxon>
        <taxon>Glycine subgen. Soja</taxon>
    </lineage>
</organism>